<dbReference type="OrthoDB" id="10491045at2759"/>
<feature type="transmembrane region" description="Helical" evidence="1">
    <location>
        <begin position="29"/>
        <end position="50"/>
    </location>
</feature>
<evidence type="ECO:0000256" key="2">
    <source>
        <dbReference type="SAM" id="SignalP"/>
    </source>
</evidence>
<protein>
    <submittedName>
        <fullName evidence="3">Uncharacterized protein</fullName>
    </submittedName>
</protein>
<reference evidence="3" key="1">
    <citation type="submission" date="2021-12" db="EMBL/GenBank/DDBJ databases">
        <authorList>
            <person name="Zaccaron A."/>
            <person name="Stergiopoulos I."/>
        </authorList>
    </citation>
    <scope>NUCLEOTIDE SEQUENCE</scope>
    <source>
        <strain evidence="3">Race5_Kim</strain>
    </source>
</reference>
<feature type="chain" id="PRO_5040379063" evidence="2">
    <location>
        <begin position="20"/>
        <end position="94"/>
    </location>
</feature>
<reference evidence="3" key="2">
    <citation type="journal article" date="2022" name="Microb. Genom.">
        <title>A chromosome-scale genome assembly of the tomato pathogen Cladosporium fulvum reveals a compartmentalized genome architecture and the presence of a dispensable chromosome.</title>
        <authorList>
            <person name="Zaccaron A.Z."/>
            <person name="Chen L.H."/>
            <person name="Samaras A."/>
            <person name="Stergiopoulos I."/>
        </authorList>
    </citation>
    <scope>NUCLEOTIDE SEQUENCE</scope>
    <source>
        <strain evidence="3">Race5_Kim</strain>
    </source>
</reference>
<evidence type="ECO:0000313" key="3">
    <source>
        <dbReference type="EMBL" id="UJO23689.1"/>
    </source>
</evidence>
<keyword evidence="1" id="KW-0472">Membrane</keyword>
<dbReference type="EMBL" id="CP090173">
    <property type="protein sequence ID" value="UJO23689.1"/>
    <property type="molecule type" value="Genomic_DNA"/>
</dbReference>
<organism evidence="3 4">
    <name type="scientific">Passalora fulva</name>
    <name type="common">Tomato leaf mold</name>
    <name type="synonym">Cladosporium fulvum</name>
    <dbReference type="NCBI Taxonomy" id="5499"/>
    <lineage>
        <taxon>Eukaryota</taxon>
        <taxon>Fungi</taxon>
        <taxon>Dikarya</taxon>
        <taxon>Ascomycota</taxon>
        <taxon>Pezizomycotina</taxon>
        <taxon>Dothideomycetes</taxon>
        <taxon>Dothideomycetidae</taxon>
        <taxon>Mycosphaerellales</taxon>
        <taxon>Mycosphaerellaceae</taxon>
        <taxon>Fulvia</taxon>
    </lineage>
</organism>
<proteinExistence type="predicted"/>
<sequence>MSPSPLLLLACCFATTALAENTTTHTGRNIGIALGVVGGCAVIAVIFLVVRKKHLFVQIIPGLGETYKQGEMARQKQSQGTGRLIEMLNMKPDR</sequence>
<gene>
    <name evidence="3" type="ORF">CLAFUR5_12879</name>
</gene>
<keyword evidence="2" id="KW-0732">Signal</keyword>
<feature type="signal peptide" evidence="2">
    <location>
        <begin position="1"/>
        <end position="19"/>
    </location>
</feature>
<keyword evidence="1" id="KW-1133">Transmembrane helix</keyword>
<accession>A0A9Q8PJT6</accession>
<dbReference type="KEGG" id="ffu:CLAFUR5_12879"/>
<evidence type="ECO:0000313" key="4">
    <source>
        <dbReference type="Proteomes" id="UP000756132"/>
    </source>
</evidence>
<evidence type="ECO:0000256" key="1">
    <source>
        <dbReference type="SAM" id="Phobius"/>
    </source>
</evidence>
<dbReference type="RefSeq" id="XP_047768055.1">
    <property type="nucleotide sequence ID" value="XM_047912027.1"/>
</dbReference>
<dbReference type="AlphaFoldDB" id="A0A9Q8PJT6"/>
<name>A0A9Q8PJT6_PASFU</name>
<keyword evidence="1" id="KW-0812">Transmembrane</keyword>
<keyword evidence="4" id="KW-1185">Reference proteome</keyword>
<dbReference type="GeneID" id="71992757"/>
<dbReference type="Proteomes" id="UP000756132">
    <property type="component" value="Chromosome 11"/>
</dbReference>